<dbReference type="eggNOG" id="ENOG50346CS">
    <property type="taxonomic scope" value="Bacteria"/>
</dbReference>
<evidence type="ECO:0000313" key="2">
    <source>
        <dbReference type="EMBL" id="AEB85045.1"/>
    </source>
</evidence>
<feature type="transmembrane region" description="Helical" evidence="1">
    <location>
        <begin position="57"/>
        <end position="76"/>
    </location>
</feature>
<sequence>MCSPAELAKLQQDGRELDARIQDLQGIGDAEASLYLEAARRITDEEDKRKAGAEARATTYLAAVAALIPLMTWAIGNAGPSLTCSPGWGCFAWTGIFILAVIYFITAAHWALKTLAVANYHVIGVEDIVQVKEQKKNLQKILIQQSLLQGRRNRDTINLKLTFIKVAQRRFFNGLVILGLLLMFDPASRLGLIDAAKSQLAAGASYLKVVSSVRANNSQVGKTEPKDETSELLLRMTLQLPAQ</sequence>
<dbReference type="EMBL" id="CP002657">
    <property type="protein sequence ID" value="AEB85045.1"/>
    <property type="molecule type" value="Genomic_DNA"/>
</dbReference>
<dbReference type="AlphaFoldDB" id="F4GFN0"/>
<reference evidence="2 3" key="1">
    <citation type="journal article" date="2011" name="J. Bacteriol.">
        <title>Genome Sequences of Alicycliphilus denitrificans Strains BC and K601T.</title>
        <authorList>
            <person name="Oosterkamp M.J."/>
            <person name="Veuskens T."/>
            <person name="Plugge C.M."/>
            <person name="Langenhoff A.A."/>
            <person name="Gerritse J."/>
            <person name="van Berkel W.J."/>
            <person name="Pieper D.H."/>
            <person name="Junca H."/>
            <person name="Goodwin L.A."/>
            <person name="Daligault H.E."/>
            <person name="Bruce D.C."/>
            <person name="Detter J.C."/>
            <person name="Tapia R."/>
            <person name="Han C.S."/>
            <person name="Land M.L."/>
            <person name="Hauser L.J."/>
            <person name="Smidt H."/>
            <person name="Stams A.J."/>
        </authorList>
    </citation>
    <scope>NUCLEOTIDE SEQUENCE [LARGE SCALE GENOMIC DNA]</scope>
    <source>
        <strain evidence="3">DSM 14773 / CIP 107495 / K601</strain>
    </source>
</reference>
<dbReference type="OrthoDB" id="9889098at2"/>
<reference evidence="2 3" key="2">
    <citation type="submission" date="2011-04" db="EMBL/GenBank/DDBJ databases">
        <title>Complete sequence of chromosome of Alicycliphilus denitrificans K601.</title>
        <authorList>
            <consortium name="US DOE Joint Genome Institute"/>
            <person name="Lucas S."/>
            <person name="Han J."/>
            <person name="Lapidus A."/>
            <person name="Cheng J.-F."/>
            <person name="Goodwin L."/>
            <person name="Pitluck S."/>
            <person name="Peters L."/>
            <person name="Zeytun A."/>
            <person name="Detter J.C."/>
            <person name="Han C."/>
            <person name="Tapia R."/>
            <person name="Land M."/>
            <person name="Hauser L."/>
            <person name="Kyrpides N."/>
            <person name="Ivanova N."/>
            <person name="Mikhailova N."/>
            <person name="Pagani I."/>
            <person name="Oosterkamp M."/>
            <person name="Pieper D."/>
            <person name="van Berkel W."/>
            <person name="Langenhoff A."/>
            <person name="Smidt H."/>
            <person name="Stams A."/>
            <person name="Woyke T."/>
        </authorList>
    </citation>
    <scope>NUCLEOTIDE SEQUENCE [LARGE SCALE GENOMIC DNA]</scope>
    <source>
        <strain evidence="3">DSM 14773 / CIP 107495 / K601</strain>
    </source>
</reference>
<proteinExistence type="predicted"/>
<dbReference type="Proteomes" id="UP000007938">
    <property type="component" value="Chromosome"/>
</dbReference>
<dbReference type="KEGG" id="adk:Alide2_2689"/>
<keyword evidence="1" id="KW-1133">Transmembrane helix</keyword>
<gene>
    <name evidence="2" type="ordered locus">Alide2_2689</name>
</gene>
<dbReference type="STRING" id="596154.Alide2_2689"/>
<evidence type="ECO:0000313" key="3">
    <source>
        <dbReference type="Proteomes" id="UP000007938"/>
    </source>
</evidence>
<organism evidence="2 3">
    <name type="scientific">Alicycliphilus denitrificans (strain DSM 14773 / CIP 107495 / K601)</name>
    <dbReference type="NCBI Taxonomy" id="596154"/>
    <lineage>
        <taxon>Bacteria</taxon>
        <taxon>Pseudomonadati</taxon>
        <taxon>Pseudomonadota</taxon>
        <taxon>Betaproteobacteria</taxon>
        <taxon>Burkholderiales</taxon>
        <taxon>Comamonadaceae</taxon>
        <taxon>Alicycliphilus</taxon>
    </lineage>
</organism>
<keyword evidence="1" id="KW-0812">Transmembrane</keyword>
<accession>F4GFN0</accession>
<feature type="transmembrane region" description="Helical" evidence="1">
    <location>
        <begin position="91"/>
        <end position="112"/>
    </location>
</feature>
<dbReference type="HOGENOM" id="CLU_1140707_0_0_4"/>
<evidence type="ECO:0000256" key="1">
    <source>
        <dbReference type="SAM" id="Phobius"/>
    </source>
</evidence>
<keyword evidence="3" id="KW-1185">Reference proteome</keyword>
<protein>
    <submittedName>
        <fullName evidence="2">Uncharacterized protein</fullName>
    </submittedName>
</protein>
<name>F4GFN0_ALIDK</name>
<keyword evidence="1" id="KW-0472">Membrane</keyword>